<dbReference type="Pfam" id="PF04977">
    <property type="entry name" value="DivIC"/>
    <property type="match status" value="1"/>
</dbReference>
<feature type="topological domain" description="Periplasmic" evidence="8">
    <location>
        <begin position="22"/>
        <end position="102"/>
    </location>
</feature>
<evidence type="ECO:0000256" key="1">
    <source>
        <dbReference type="ARBA" id="ARBA00022475"/>
    </source>
</evidence>
<dbReference type="EMBL" id="AMRI01000016">
    <property type="protein sequence ID" value="EKE71663.1"/>
    <property type="molecule type" value="Genomic_DNA"/>
</dbReference>
<comment type="similarity">
    <text evidence="8">Belongs to the FtsB family.</text>
</comment>
<keyword evidence="8" id="KW-0997">Cell inner membrane</keyword>
<evidence type="ECO:0000256" key="6">
    <source>
        <dbReference type="ARBA" id="ARBA00023136"/>
    </source>
</evidence>
<dbReference type="eggNOG" id="COG2919">
    <property type="taxonomic scope" value="Bacteria"/>
</dbReference>
<dbReference type="PATRIC" id="fig|745411.4.peg.2368"/>
<dbReference type="PANTHER" id="PTHR37485:SF1">
    <property type="entry name" value="CELL DIVISION PROTEIN FTSB"/>
    <property type="match status" value="1"/>
</dbReference>
<keyword evidence="6 8" id="KW-0472">Membrane</keyword>
<evidence type="ECO:0000256" key="2">
    <source>
        <dbReference type="ARBA" id="ARBA00022618"/>
    </source>
</evidence>
<gene>
    <name evidence="8" type="primary">ftsB</name>
    <name evidence="9" type="ORF">B3C1_12029</name>
</gene>
<sequence length="102" mass="11714">MARFALVLLVLLGLLQYRLWLGDNALDEHWQLKADISRIQTQNAELKKRNALMYAEVRDLRKGKAAVEERARNELGLIREGETFYRVLQSGDQDKDGSALND</sequence>
<dbReference type="GO" id="GO:0032153">
    <property type="term" value="C:cell division site"/>
    <property type="evidence" value="ECO:0007669"/>
    <property type="project" value="UniProtKB-UniRule"/>
</dbReference>
<keyword evidence="3 8" id="KW-0812">Transmembrane</keyword>
<keyword evidence="2 8" id="KW-0132">Cell division</keyword>
<dbReference type="GO" id="GO:0005886">
    <property type="term" value="C:plasma membrane"/>
    <property type="evidence" value="ECO:0007669"/>
    <property type="project" value="UniProtKB-SubCell"/>
</dbReference>
<dbReference type="GO" id="GO:0030428">
    <property type="term" value="C:cell septum"/>
    <property type="evidence" value="ECO:0007669"/>
    <property type="project" value="TreeGrafter"/>
</dbReference>
<dbReference type="AlphaFoldDB" id="K2J8X8"/>
<evidence type="ECO:0000313" key="10">
    <source>
        <dbReference type="Proteomes" id="UP000006755"/>
    </source>
</evidence>
<keyword evidence="10" id="KW-1185">Reference proteome</keyword>
<dbReference type="Proteomes" id="UP000006755">
    <property type="component" value="Unassembled WGS sequence"/>
</dbReference>
<keyword evidence="7 8" id="KW-0131">Cell cycle</keyword>
<comment type="subunit">
    <text evidence="8">Part of a complex composed of FtsB, FtsL and FtsQ.</text>
</comment>
<keyword evidence="5" id="KW-0175">Coiled coil</keyword>
<accession>K2J8X8</accession>
<reference evidence="9 10" key="1">
    <citation type="journal article" date="2012" name="J. Bacteriol.">
        <title>Genome Sequence of Gallaecimonas xiamenensis Type Strain 3-C-1.</title>
        <authorList>
            <person name="Lai Q."/>
            <person name="Wang L."/>
            <person name="Wang W."/>
            <person name="Shao Z."/>
        </authorList>
    </citation>
    <scope>NUCLEOTIDE SEQUENCE [LARGE SCALE GENOMIC DNA]</scope>
    <source>
        <strain evidence="9 10">3-C-1</strain>
    </source>
</reference>
<dbReference type="STRING" id="745411.B3C1_12029"/>
<dbReference type="InterPro" id="IPR007060">
    <property type="entry name" value="FtsL/DivIC"/>
</dbReference>
<comment type="subcellular location">
    <subcellularLocation>
        <location evidence="8">Cell inner membrane</location>
        <topology evidence="8">Single-pass type II membrane protein</topology>
    </subcellularLocation>
    <text evidence="8">Localizes to the division septum.</text>
</comment>
<dbReference type="PANTHER" id="PTHR37485">
    <property type="entry name" value="CELL DIVISION PROTEIN FTSB"/>
    <property type="match status" value="1"/>
</dbReference>
<dbReference type="InterPro" id="IPR023081">
    <property type="entry name" value="Cell_div_FtsB"/>
</dbReference>
<keyword evidence="1 8" id="KW-1003">Cell membrane</keyword>
<name>K2J8X8_9GAMM</name>
<proteinExistence type="inferred from homology"/>
<keyword evidence="4 8" id="KW-1133">Transmembrane helix</keyword>
<protein>
    <recommendedName>
        <fullName evidence="8">Cell division protein FtsB</fullName>
    </recommendedName>
</protein>
<evidence type="ECO:0000256" key="7">
    <source>
        <dbReference type="ARBA" id="ARBA00023306"/>
    </source>
</evidence>
<evidence type="ECO:0000313" key="9">
    <source>
        <dbReference type="EMBL" id="EKE71663.1"/>
    </source>
</evidence>
<feature type="topological domain" description="Cytoplasmic" evidence="8">
    <location>
        <begin position="1"/>
        <end position="3"/>
    </location>
</feature>
<comment type="caution">
    <text evidence="9">The sequence shown here is derived from an EMBL/GenBank/DDBJ whole genome shotgun (WGS) entry which is preliminary data.</text>
</comment>
<dbReference type="OrthoDB" id="7061211at2"/>
<evidence type="ECO:0000256" key="4">
    <source>
        <dbReference type="ARBA" id="ARBA00022989"/>
    </source>
</evidence>
<evidence type="ECO:0000256" key="3">
    <source>
        <dbReference type="ARBA" id="ARBA00022692"/>
    </source>
</evidence>
<evidence type="ECO:0000256" key="5">
    <source>
        <dbReference type="ARBA" id="ARBA00023054"/>
    </source>
</evidence>
<dbReference type="NCBIfam" id="NF002058">
    <property type="entry name" value="PRK00888.1"/>
    <property type="match status" value="1"/>
</dbReference>
<dbReference type="GO" id="GO:0043093">
    <property type="term" value="P:FtsZ-dependent cytokinesis"/>
    <property type="evidence" value="ECO:0007669"/>
    <property type="project" value="UniProtKB-UniRule"/>
</dbReference>
<dbReference type="RefSeq" id="WP_008485110.1">
    <property type="nucleotide sequence ID" value="NZ_AMRI01000016.1"/>
</dbReference>
<organism evidence="9 10">
    <name type="scientific">Gallaecimonas xiamenensis 3-C-1</name>
    <dbReference type="NCBI Taxonomy" id="745411"/>
    <lineage>
        <taxon>Bacteria</taxon>
        <taxon>Pseudomonadati</taxon>
        <taxon>Pseudomonadota</taxon>
        <taxon>Gammaproteobacteria</taxon>
        <taxon>Enterobacterales</taxon>
        <taxon>Gallaecimonadaceae</taxon>
        <taxon>Gallaecimonas</taxon>
    </lineage>
</organism>
<dbReference type="HAMAP" id="MF_00599">
    <property type="entry name" value="FtsB"/>
    <property type="match status" value="1"/>
</dbReference>
<comment type="function">
    <text evidence="8">Essential cell division protein. May link together the upstream cell division proteins, which are predominantly cytoplasmic, with the downstream cell division proteins, which are predominantly periplasmic.</text>
</comment>
<evidence type="ECO:0000256" key="8">
    <source>
        <dbReference type="HAMAP-Rule" id="MF_00599"/>
    </source>
</evidence>